<sequence length="433" mass="48746">MAHTMNDKQGLLLTTSSEGAARSYNDAVTQLLDYRVTAMPSVKQALVDDENFCMGHCLRGYMLMMYSTVRFHGAAQNALAAARGEANRSSPREQAHVEALASWVCGDLHMACARWECILVDHPLDILALRLHHFVSFWMGRSQALVKAPAAVLAAWTKGMPNRGNVLGMLAFGLEEAGQTKLAERYGREAVDLNPNDLWAVHSVAHVLETEHRFEDGLRWTDFPRDHWEDRNPFRGHLWWHRGLFLLEAGRFDEAMALYDGAIYDTKSDFYLDIQNAAAFLARVEFRGRGVGERWEVLAQHAQANLHDHVLPFTDLHCVMALAHTGRHGEARAYIESMRTESVRNEFHVAQVLRRVAIPISEAILSLEKGHSDQALFSLIAAKPMLAEVGASNAQRDLMTLYTIEAAKRTGSRQALEHQLREHDFVTRLGWTS</sequence>
<comment type="caution">
    <text evidence="5">The sequence shown here is derived from an EMBL/GenBank/DDBJ whole genome shotgun (WGS) entry which is preliminary data.</text>
</comment>
<dbReference type="Gene3D" id="1.25.40.10">
    <property type="entry name" value="Tetratricopeptide repeat domain"/>
    <property type="match status" value="1"/>
</dbReference>
<dbReference type="CDD" id="cd05804">
    <property type="entry name" value="StaR_like"/>
    <property type="match status" value="1"/>
</dbReference>
<dbReference type="InterPro" id="IPR011990">
    <property type="entry name" value="TPR-like_helical_dom_sf"/>
</dbReference>
<proteinExistence type="inferred from homology"/>
<protein>
    <recommendedName>
        <fullName evidence="2">Tetratricopeptide repeat protein 38</fullName>
    </recommendedName>
</protein>
<evidence type="ECO:0000256" key="4">
    <source>
        <dbReference type="ARBA" id="ARBA00022803"/>
    </source>
</evidence>
<evidence type="ECO:0000313" key="6">
    <source>
        <dbReference type="Proteomes" id="UP000252884"/>
    </source>
</evidence>
<dbReference type="PANTHER" id="PTHR16263">
    <property type="entry name" value="TETRATRICOPEPTIDE REPEAT PROTEIN 38"/>
    <property type="match status" value="1"/>
</dbReference>
<keyword evidence="3" id="KW-0677">Repeat</keyword>
<organism evidence="5 6">
    <name type="scientific">Pseudorhodoferax soli</name>
    <dbReference type="NCBI Taxonomy" id="545864"/>
    <lineage>
        <taxon>Bacteria</taxon>
        <taxon>Pseudomonadati</taxon>
        <taxon>Pseudomonadota</taxon>
        <taxon>Betaproteobacteria</taxon>
        <taxon>Burkholderiales</taxon>
        <taxon>Comamonadaceae</taxon>
    </lineage>
</organism>
<accession>A0A368X599</accession>
<evidence type="ECO:0000256" key="3">
    <source>
        <dbReference type="ARBA" id="ARBA00022737"/>
    </source>
</evidence>
<dbReference type="Proteomes" id="UP000252884">
    <property type="component" value="Unassembled WGS sequence"/>
</dbReference>
<keyword evidence="6" id="KW-1185">Reference proteome</keyword>
<keyword evidence="4" id="KW-0802">TPR repeat</keyword>
<gene>
    <name evidence="5" type="ORF">DES41_12016</name>
</gene>
<comment type="similarity">
    <text evidence="1">Belongs to the TTC38 family.</text>
</comment>
<dbReference type="AlphaFoldDB" id="A0A368X599"/>
<name>A0A368X599_9BURK</name>
<evidence type="ECO:0000256" key="2">
    <source>
        <dbReference type="ARBA" id="ARBA00019992"/>
    </source>
</evidence>
<dbReference type="InterPro" id="IPR033891">
    <property type="entry name" value="TTC38"/>
</dbReference>
<reference evidence="5 6" key="1">
    <citation type="submission" date="2018-07" db="EMBL/GenBank/DDBJ databases">
        <title>Genomic Encyclopedia of Type Strains, Phase IV (KMG-IV): sequencing the most valuable type-strain genomes for metagenomic binning, comparative biology and taxonomic classification.</title>
        <authorList>
            <person name="Goeker M."/>
        </authorList>
    </citation>
    <scope>NUCLEOTIDE SEQUENCE [LARGE SCALE GENOMIC DNA]</scope>
    <source>
        <strain evidence="5 6">DSM 21634</strain>
    </source>
</reference>
<evidence type="ECO:0000313" key="5">
    <source>
        <dbReference type="EMBL" id="RCW63192.1"/>
    </source>
</evidence>
<dbReference type="SUPFAM" id="SSF48452">
    <property type="entry name" value="TPR-like"/>
    <property type="match status" value="1"/>
</dbReference>
<dbReference type="EMBL" id="QPJK01000020">
    <property type="protein sequence ID" value="RCW63192.1"/>
    <property type="molecule type" value="Genomic_DNA"/>
</dbReference>
<dbReference type="PANTHER" id="PTHR16263:SF4">
    <property type="entry name" value="TETRATRICOPEPTIDE REPEAT PROTEIN 38"/>
    <property type="match status" value="1"/>
</dbReference>
<evidence type="ECO:0000256" key="1">
    <source>
        <dbReference type="ARBA" id="ARBA00005857"/>
    </source>
</evidence>